<comment type="caution">
    <text evidence="4">The sequence shown here is derived from an EMBL/GenBank/DDBJ whole genome shotgun (WGS) entry which is preliminary data.</text>
</comment>
<dbReference type="GO" id="GO:0004035">
    <property type="term" value="F:alkaline phosphatase activity"/>
    <property type="evidence" value="ECO:0007669"/>
    <property type="project" value="UniProtKB-EC"/>
</dbReference>
<name>A0AAV8ZPD5_9CUCU</name>
<evidence type="ECO:0000256" key="1">
    <source>
        <dbReference type="ARBA" id="ARBA00012647"/>
    </source>
</evidence>
<reference evidence="4" key="1">
    <citation type="journal article" date="2023" name="Insect Mol. Biol.">
        <title>Genome sequencing provides insights into the evolution of gene families encoding plant cell wall-degrading enzymes in longhorned beetles.</title>
        <authorList>
            <person name="Shin N.R."/>
            <person name="Okamura Y."/>
            <person name="Kirsch R."/>
            <person name="Pauchet Y."/>
        </authorList>
    </citation>
    <scope>NUCLEOTIDE SEQUENCE</scope>
    <source>
        <strain evidence="4">RBIC_L_NR</strain>
    </source>
</reference>
<evidence type="ECO:0000256" key="3">
    <source>
        <dbReference type="PIRSR" id="PIRSR601952-2"/>
    </source>
</evidence>
<dbReference type="PANTHER" id="PTHR11596:SF5">
    <property type="entry name" value="ALKALINE PHOSPHATASE"/>
    <property type="match status" value="1"/>
</dbReference>
<proteinExistence type="predicted"/>
<dbReference type="PANTHER" id="PTHR11596">
    <property type="entry name" value="ALKALINE PHOSPHATASE"/>
    <property type="match status" value="1"/>
</dbReference>
<feature type="binding site" evidence="3">
    <location>
        <position position="14"/>
    </location>
    <ligand>
        <name>Mg(2+)</name>
        <dbReference type="ChEBI" id="CHEBI:18420"/>
    </ligand>
</feature>
<accession>A0AAV8ZPD5</accession>
<protein>
    <recommendedName>
        <fullName evidence="1">alkaline phosphatase</fullName>
        <ecNumber evidence="1">3.1.3.1</ecNumber>
    </recommendedName>
</protein>
<comment type="cofactor">
    <cofactor evidence="3">
        <name>Mg(2+)</name>
        <dbReference type="ChEBI" id="CHEBI:18420"/>
    </cofactor>
    <text evidence="3">Binds 1 Mg(2+) ion.</text>
</comment>
<dbReference type="InterPro" id="IPR001952">
    <property type="entry name" value="Alkaline_phosphatase"/>
</dbReference>
<keyword evidence="3" id="KW-0479">Metal-binding</keyword>
<keyword evidence="5" id="KW-1185">Reference proteome</keyword>
<feature type="binding site" evidence="3">
    <location>
        <position position="12"/>
    </location>
    <ligand>
        <name>Mg(2+)</name>
        <dbReference type="ChEBI" id="CHEBI:18420"/>
    </ligand>
</feature>
<organism evidence="4 5">
    <name type="scientific">Rhamnusium bicolor</name>
    <dbReference type="NCBI Taxonomy" id="1586634"/>
    <lineage>
        <taxon>Eukaryota</taxon>
        <taxon>Metazoa</taxon>
        <taxon>Ecdysozoa</taxon>
        <taxon>Arthropoda</taxon>
        <taxon>Hexapoda</taxon>
        <taxon>Insecta</taxon>
        <taxon>Pterygota</taxon>
        <taxon>Neoptera</taxon>
        <taxon>Endopterygota</taxon>
        <taxon>Coleoptera</taxon>
        <taxon>Polyphaga</taxon>
        <taxon>Cucujiformia</taxon>
        <taxon>Chrysomeloidea</taxon>
        <taxon>Cerambycidae</taxon>
        <taxon>Lepturinae</taxon>
        <taxon>Rhagiini</taxon>
        <taxon>Rhamnusium</taxon>
    </lineage>
</organism>
<sequence length="61" mass="6855">MGGFVTTTRVTHATPSALYAHTPNRNWECESKIPENAFKCKDIARQLIEDTPGKKIQVSYC</sequence>
<evidence type="ECO:0000256" key="2">
    <source>
        <dbReference type="ARBA" id="ARBA00022553"/>
    </source>
</evidence>
<keyword evidence="2" id="KW-0597">Phosphoprotein</keyword>
<keyword evidence="3" id="KW-0460">Magnesium</keyword>
<dbReference type="SUPFAM" id="SSF53649">
    <property type="entry name" value="Alkaline phosphatase-like"/>
    <property type="match status" value="1"/>
</dbReference>
<dbReference type="Proteomes" id="UP001162156">
    <property type="component" value="Unassembled WGS sequence"/>
</dbReference>
<dbReference type="InterPro" id="IPR017850">
    <property type="entry name" value="Alkaline_phosphatase_core_sf"/>
</dbReference>
<evidence type="ECO:0000313" key="5">
    <source>
        <dbReference type="Proteomes" id="UP001162156"/>
    </source>
</evidence>
<dbReference type="Pfam" id="PF00245">
    <property type="entry name" value="Alk_phosphatase"/>
    <property type="match status" value="1"/>
</dbReference>
<dbReference type="EC" id="3.1.3.1" evidence="1"/>
<evidence type="ECO:0000313" key="4">
    <source>
        <dbReference type="EMBL" id="KAJ8967638.1"/>
    </source>
</evidence>
<dbReference type="AlphaFoldDB" id="A0AAV8ZPD5"/>
<dbReference type="GO" id="GO:0046872">
    <property type="term" value="F:metal ion binding"/>
    <property type="evidence" value="ECO:0007669"/>
    <property type="project" value="UniProtKB-KW"/>
</dbReference>
<dbReference type="EMBL" id="JANEYF010000847">
    <property type="protein sequence ID" value="KAJ8967638.1"/>
    <property type="molecule type" value="Genomic_DNA"/>
</dbReference>
<gene>
    <name evidence="4" type="ORF">NQ314_002757</name>
</gene>
<dbReference type="Gene3D" id="3.40.720.10">
    <property type="entry name" value="Alkaline Phosphatase, subunit A"/>
    <property type="match status" value="1"/>
</dbReference>